<dbReference type="PANTHER" id="PTHR48090">
    <property type="entry name" value="UNDECAPRENYL-PHOSPHATE 4-DEOXY-4-FORMAMIDO-L-ARABINOSE TRANSFERASE-RELATED"/>
    <property type="match status" value="1"/>
</dbReference>
<dbReference type="Pfam" id="PF00535">
    <property type="entry name" value="Glycos_transf_2"/>
    <property type="match status" value="1"/>
</dbReference>
<evidence type="ECO:0000313" key="3">
    <source>
        <dbReference type="Proteomes" id="UP000051861"/>
    </source>
</evidence>
<dbReference type="Proteomes" id="UP000051861">
    <property type="component" value="Unassembled WGS sequence"/>
</dbReference>
<comment type="caution">
    <text evidence="2">The sequence shown here is derived from an EMBL/GenBank/DDBJ whole genome shotgun (WGS) entry which is preliminary data.</text>
</comment>
<accession>A0A0S7XT53</accession>
<organism evidence="2 3">
    <name type="scientific">candidate division WOR-1 bacterium DG_54_3</name>
    <dbReference type="NCBI Taxonomy" id="1703775"/>
    <lineage>
        <taxon>Bacteria</taxon>
        <taxon>Bacillati</taxon>
        <taxon>Saganbacteria</taxon>
    </lineage>
</organism>
<dbReference type="InterPro" id="IPR050256">
    <property type="entry name" value="Glycosyltransferase_2"/>
</dbReference>
<sequence>MSKVVVVMPAYNAEKTLQKTYEDIPKDRVSEIILGDDCSGDRTVEMAESLGIRVLKTPRNLGYGGNQKMLYREALARGAEVVVMVHPDWQYDATKIPELIEPILQGQKDIMLGSRILGGGRGTLAGGMPVYKFISNRFLTWVENLVLNLNLSEYHTGFRAFSRRVLETIPFELNSDDFVFDTEVLAEVSAFGFRAGEIPVPCRYFPEASEINFWRSTLYGLQTLWVCLEFLMHQSGIKKFARFEAR</sequence>
<reference evidence="2 3" key="1">
    <citation type="journal article" date="2015" name="Microbiome">
        <title>Genomic resolution of linkages in carbon, nitrogen, and sulfur cycling among widespread estuary sediment bacteria.</title>
        <authorList>
            <person name="Baker B.J."/>
            <person name="Lazar C.S."/>
            <person name="Teske A.P."/>
            <person name="Dick G.J."/>
        </authorList>
    </citation>
    <scope>NUCLEOTIDE SEQUENCE [LARGE SCALE GENOMIC DNA]</scope>
    <source>
        <strain evidence="2">DG_54_3</strain>
    </source>
</reference>
<feature type="domain" description="Glycosyltransferase 2-like" evidence="1">
    <location>
        <begin position="6"/>
        <end position="168"/>
    </location>
</feature>
<dbReference type="SUPFAM" id="SSF53448">
    <property type="entry name" value="Nucleotide-diphospho-sugar transferases"/>
    <property type="match status" value="1"/>
</dbReference>
<dbReference type="PATRIC" id="fig|1703775.3.peg.380"/>
<dbReference type="Gene3D" id="3.90.550.10">
    <property type="entry name" value="Spore Coat Polysaccharide Biosynthesis Protein SpsA, Chain A"/>
    <property type="match status" value="1"/>
</dbReference>
<dbReference type="GO" id="GO:0016740">
    <property type="term" value="F:transferase activity"/>
    <property type="evidence" value="ECO:0007669"/>
    <property type="project" value="UniProtKB-KW"/>
</dbReference>
<dbReference type="CDD" id="cd04179">
    <property type="entry name" value="DPM_DPG-synthase_like"/>
    <property type="match status" value="1"/>
</dbReference>
<name>A0A0S7XT53_UNCSA</name>
<keyword evidence="2" id="KW-0808">Transferase</keyword>
<evidence type="ECO:0000259" key="1">
    <source>
        <dbReference type="Pfam" id="PF00535"/>
    </source>
</evidence>
<evidence type="ECO:0000313" key="2">
    <source>
        <dbReference type="EMBL" id="KPJ65669.1"/>
    </source>
</evidence>
<protein>
    <submittedName>
        <fullName evidence="2">Glycosyl transferase family 2</fullName>
    </submittedName>
</protein>
<gene>
    <name evidence="2" type="ORF">AMJ44_09685</name>
</gene>
<dbReference type="AlphaFoldDB" id="A0A0S7XT53"/>
<dbReference type="PANTHER" id="PTHR48090:SF7">
    <property type="entry name" value="RFBJ PROTEIN"/>
    <property type="match status" value="1"/>
</dbReference>
<dbReference type="InterPro" id="IPR001173">
    <property type="entry name" value="Glyco_trans_2-like"/>
</dbReference>
<dbReference type="EMBL" id="LIZX01000106">
    <property type="protein sequence ID" value="KPJ65669.1"/>
    <property type="molecule type" value="Genomic_DNA"/>
</dbReference>
<dbReference type="InterPro" id="IPR029044">
    <property type="entry name" value="Nucleotide-diphossugar_trans"/>
</dbReference>
<proteinExistence type="predicted"/>